<dbReference type="NCBIfam" id="TIGR04183">
    <property type="entry name" value="Por_Secre_tail"/>
    <property type="match status" value="1"/>
</dbReference>
<evidence type="ECO:0000313" key="5">
    <source>
        <dbReference type="Proteomes" id="UP000184120"/>
    </source>
</evidence>
<dbReference type="SUPFAM" id="SSF69318">
    <property type="entry name" value="Integrin alpha N-terminal domain"/>
    <property type="match status" value="1"/>
</dbReference>
<evidence type="ECO:0000313" key="6">
    <source>
        <dbReference type="Proteomes" id="UP000650994"/>
    </source>
</evidence>
<dbReference type="Proteomes" id="UP000184120">
    <property type="component" value="Unassembled WGS sequence"/>
</dbReference>
<dbReference type="InterPro" id="IPR028994">
    <property type="entry name" value="Integrin_alpha_N"/>
</dbReference>
<dbReference type="Pfam" id="PF13517">
    <property type="entry name" value="FG-GAP_3"/>
    <property type="match status" value="2"/>
</dbReference>
<dbReference type="Gene3D" id="2.130.10.130">
    <property type="entry name" value="Integrin alpha, N-terminal"/>
    <property type="match status" value="2"/>
</dbReference>
<dbReference type="EMBL" id="FRBH01000003">
    <property type="protein sequence ID" value="SHK76439.1"/>
    <property type="molecule type" value="Genomic_DNA"/>
</dbReference>
<evidence type="ECO:0000256" key="1">
    <source>
        <dbReference type="ARBA" id="ARBA00022729"/>
    </source>
</evidence>
<reference evidence="3" key="1">
    <citation type="journal article" date="2014" name="Int. J. Syst. Evol. Microbiol.">
        <title>Complete genome of a new Firmicutes species belonging to the dominant human colonic microbiota ('Ruminococcus bicirculans') reveals two chromosomes and a selective capacity to utilize plant glucans.</title>
        <authorList>
            <consortium name="NISC Comparative Sequencing Program"/>
            <person name="Wegmann U."/>
            <person name="Louis P."/>
            <person name="Goesmann A."/>
            <person name="Henrissat B."/>
            <person name="Duncan S.H."/>
            <person name="Flint H.J."/>
        </authorList>
    </citation>
    <scope>NUCLEOTIDE SEQUENCE</scope>
    <source>
        <strain evidence="3">CGMCC 1.12707</strain>
    </source>
</reference>
<proteinExistence type="predicted"/>
<dbReference type="OrthoDB" id="9816120at2"/>
<organism evidence="4 5">
    <name type="scientific">Chishuiella changwenlii</name>
    <dbReference type="NCBI Taxonomy" id="1434701"/>
    <lineage>
        <taxon>Bacteria</taxon>
        <taxon>Pseudomonadati</taxon>
        <taxon>Bacteroidota</taxon>
        <taxon>Flavobacteriia</taxon>
        <taxon>Flavobacteriales</taxon>
        <taxon>Weeksellaceae</taxon>
        <taxon>Chishuiella</taxon>
    </lineage>
</organism>
<evidence type="ECO:0000313" key="4">
    <source>
        <dbReference type="EMBL" id="SHK76439.1"/>
    </source>
</evidence>
<dbReference type="InterPro" id="IPR013783">
    <property type="entry name" value="Ig-like_fold"/>
</dbReference>
<dbReference type="InterPro" id="IPR026444">
    <property type="entry name" value="Secre_tail"/>
</dbReference>
<keyword evidence="6" id="KW-1185">Reference proteome</keyword>
<evidence type="ECO:0000313" key="3">
    <source>
        <dbReference type="EMBL" id="GGF01826.1"/>
    </source>
</evidence>
<dbReference type="EMBL" id="BMFL01000012">
    <property type="protein sequence ID" value="GGF01826.1"/>
    <property type="molecule type" value="Genomic_DNA"/>
</dbReference>
<dbReference type="STRING" id="1434701.SAMN05443634_103187"/>
<dbReference type="InterPro" id="IPR013517">
    <property type="entry name" value="FG-GAP"/>
</dbReference>
<dbReference type="RefSeq" id="WP_072930136.1">
    <property type="nucleotide sequence ID" value="NZ_BMFL01000012.1"/>
</dbReference>
<reference evidence="4" key="3">
    <citation type="submission" date="2016-11" db="EMBL/GenBank/DDBJ databases">
        <authorList>
            <person name="Jaros S."/>
            <person name="Januszkiewicz K."/>
            <person name="Wedrychowicz H."/>
        </authorList>
    </citation>
    <scope>NUCLEOTIDE SEQUENCE [LARGE SCALE GENOMIC DNA]</scope>
    <source>
        <strain evidence="4">DSM 27989</strain>
    </source>
</reference>
<dbReference type="Pfam" id="PF18962">
    <property type="entry name" value="Por_Secre_tail"/>
    <property type="match status" value="1"/>
</dbReference>
<sequence>MKRIFIPFVLITVSLNAQIFQEVQTDISNYGYASLSVGDFDADGFQDLLICGDDFLSNTQCDIYKNNNGVFQFYQGLQQGTYLGDLRFVNLRNDNTLDIVMTGQNRENITAYKTHQFKFNGSNYELDNTSNIGKIYASLGEGDLDHDGKLDLFLNGADNAAHGEQGRTVLDLYKNEGAKLTSSELVGGSQNGDFVIADFNNDGLLDVAIFGLNGENETETDYGAFFKVYTNQNGNLVQSQELYGMLYGSMVSADFNADGFQDLVVTGIGKSVEDAPTTLYLENDGAGNFITHDLLQGVQNFSSVKSIDKGDINNDGYYDFVMVGEDETGSPSSKVFLYDPSTDTFNLDENSGLANYVISASLRLFDYDNDNNLDLILVSADENYDPKTSLYRNLTTVKNEAPNAPTIFDTQVSDDKITFSWDGASDDKTPNNALQYELSVGSASGKADIAKYVVTTKNWFLNKENMPSTFYWSVKAIDASAVHSLSSEEQVYSSLSTNDVTKKNISIYPNPTSDVVNIKANQSVVKVNVYNLAGQQVFSRADASQINIQSLNKGVYLVEVILKDGQKIQTKLIKK</sequence>
<protein>
    <submittedName>
        <fullName evidence="4">Por secretion system C-terminal sorting domain-containing protein</fullName>
    </submittedName>
</protein>
<keyword evidence="1" id="KW-0732">Signal</keyword>
<reference evidence="3" key="5">
    <citation type="submission" date="2024-05" db="EMBL/GenBank/DDBJ databases">
        <authorList>
            <person name="Sun Q."/>
            <person name="Zhou Y."/>
        </authorList>
    </citation>
    <scope>NUCLEOTIDE SEQUENCE</scope>
    <source>
        <strain evidence="3">CGMCC 1.12707</strain>
    </source>
</reference>
<accession>A0A1M6V4K6</accession>
<dbReference type="Gene3D" id="2.60.40.10">
    <property type="entry name" value="Immunoglobulins"/>
    <property type="match status" value="1"/>
</dbReference>
<feature type="domain" description="Secretion system C-terminal sorting" evidence="2">
    <location>
        <begin position="507"/>
        <end position="573"/>
    </location>
</feature>
<dbReference type="AlphaFoldDB" id="A0A1M6V4K6"/>
<gene>
    <name evidence="3" type="ORF">GCM10010984_19130</name>
    <name evidence="4" type="ORF">SAMN05443634_103187</name>
</gene>
<name>A0A1M6V4K6_9FLAO</name>
<reference evidence="5" key="2">
    <citation type="submission" date="2016-11" db="EMBL/GenBank/DDBJ databases">
        <authorList>
            <person name="Varghese N."/>
            <person name="Submissions S."/>
        </authorList>
    </citation>
    <scope>NUCLEOTIDE SEQUENCE [LARGE SCALE GENOMIC DNA]</scope>
    <source>
        <strain evidence="5">DSM 27989</strain>
    </source>
</reference>
<evidence type="ECO:0000259" key="2">
    <source>
        <dbReference type="Pfam" id="PF18962"/>
    </source>
</evidence>
<dbReference type="Proteomes" id="UP000650994">
    <property type="component" value="Unassembled WGS sequence"/>
</dbReference>
<reference evidence="6" key="4">
    <citation type="journal article" date="2019" name="Int. J. Syst. Evol. Microbiol.">
        <title>The Global Catalogue of Microorganisms (GCM) 10K type strain sequencing project: providing services to taxonomists for standard genome sequencing and annotation.</title>
        <authorList>
            <consortium name="The Broad Institute Genomics Platform"/>
            <consortium name="The Broad Institute Genome Sequencing Center for Infectious Disease"/>
            <person name="Wu L."/>
            <person name="Ma J."/>
        </authorList>
    </citation>
    <scope>NUCLEOTIDE SEQUENCE [LARGE SCALE GENOMIC DNA]</scope>
    <source>
        <strain evidence="6">CGMCC 1.12707</strain>
    </source>
</reference>